<sequence>MHSKNAPVGVYTLYYNRFSICSLMTLLTIRWKGQPASLEQAIDIVEEEVDIYAGEQNEEEFLKKNWKGQVPVLLGPCDLKVTDSLQITKFLASRYTGLIPSGCEDVITAMLNELHQVWFVSLSFSAQEGRGAGILLQIQNILAQPTTSDDYKTALQRKLQYYATTYQADPHAPEIVAREKLKTQKFLEKIARTRHFHNIERKSKWIFGVEIGPTALDAHTVVFIARLIDAGHASLIGSDMLEYGTQHLESNAWRGIVDGNTTLHSLWERQEAAKTMTVGGGAEA</sequence>
<keyword evidence="3" id="KW-1185">Reference proteome</keyword>
<feature type="domain" description="GST N-terminal" evidence="1">
    <location>
        <begin position="9"/>
        <end position="99"/>
    </location>
</feature>
<dbReference type="InterPro" id="IPR036249">
    <property type="entry name" value="Thioredoxin-like_sf"/>
</dbReference>
<dbReference type="VEuPathDB" id="FungiDB:PV08_07293"/>
<accession>A0A0D2BTG7</accession>
<dbReference type="EMBL" id="KN847496">
    <property type="protein sequence ID" value="KIW14509.1"/>
    <property type="molecule type" value="Genomic_DNA"/>
</dbReference>
<dbReference type="Gene3D" id="3.40.30.10">
    <property type="entry name" value="Glutaredoxin"/>
    <property type="match status" value="1"/>
</dbReference>
<dbReference type="InterPro" id="IPR004045">
    <property type="entry name" value="Glutathione_S-Trfase_N"/>
</dbReference>
<dbReference type="CDD" id="cd00570">
    <property type="entry name" value="GST_N_family"/>
    <property type="match status" value="1"/>
</dbReference>
<dbReference type="AlphaFoldDB" id="A0A0D2BTG7"/>
<dbReference type="PROSITE" id="PS50404">
    <property type="entry name" value="GST_NTER"/>
    <property type="match status" value="1"/>
</dbReference>
<reference evidence="2 3" key="1">
    <citation type="submission" date="2015-01" db="EMBL/GenBank/DDBJ databases">
        <title>The Genome Sequence of Exophiala spinifera CBS89968.</title>
        <authorList>
            <consortium name="The Broad Institute Genomics Platform"/>
            <person name="Cuomo C."/>
            <person name="de Hoog S."/>
            <person name="Gorbushina A."/>
            <person name="Stielow B."/>
            <person name="Teixiera M."/>
            <person name="Abouelleil A."/>
            <person name="Chapman S.B."/>
            <person name="Priest M."/>
            <person name="Young S.K."/>
            <person name="Wortman J."/>
            <person name="Nusbaum C."/>
            <person name="Birren B."/>
        </authorList>
    </citation>
    <scope>NUCLEOTIDE SEQUENCE [LARGE SCALE GENOMIC DNA]</scope>
    <source>
        <strain evidence="2 3">CBS 89968</strain>
    </source>
</reference>
<evidence type="ECO:0000313" key="3">
    <source>
        <dbReference type="Proteomes" id="UP000053328"/>
    </source>
</evidence>
<name>A0A0D2BTG7_9EURO</name>
<gene>
    <name evidence="2" type="ORF">PV08_07293</name>
</gene>
<dbReference type="Proteomes" id="UP000053328">
    <property type="component" value="Unassembled WGS sequence"/>
</dbReference>
<dbReference type="HOGENOM" id="CLU_088985_0_0_1"/>
<dbReference type="SUPFAM" id="SSF52833">
    <property type="entry name" value="Thioredoxin-like"/>
    <property type="match status" value="1"/>
</dbReference>
<evidence type="ECO:0000313" key="2">
    <source>
        <dbReference type="EMBL" id="KIW14509.1"/>
    </source>
</evidence>
<proteinExistence type="predicted"/>
<dbReference type="GeneID" id="27334376"/>
<dbReference type="Pfam" id="PF02798">
    <property type="entry name" value="GST_N"/>
    <property type="match status" value="1"/>
</dbReference>
<dbReference type="OrthoDB" id="412788at2759"/>
<evidence type="ECO:0000259" key="1">
    <source>
        <dbReference type="PROSITE" id="PS50404"/>
    </source>
</evidence>
<protein>
    <recommendedName>
        <fullName evidence="1">GST N-terminal domain-containing protein</fullName>
    </recommendedName>
</protein>
<dbReference type="RefSeq" id="XP_016234725.1">
    <property type="nucleotide sequence ID" value="XM_016381623.1"/>
</dbReference>
<organism evidence="2 3">
    <name type="scientific">Exophiala spinifera</name>
    <dbReference type="NCBI Taxonomy" id="91928"/>
    <lineage>
        <taxon>Eukaryota</taxon>
        <taxon>Fungi</taxon>
        <taxon>Dikarya</taxon>
        <taxon>Ascomycota</taxon>
        <taxon>Pezizomycotina</taxon>
        <taxon>Eurotiomycetes</taxon>
        <taxon>Chaetothyriomycetidae</taxon>
        <taxon>Chaetothyriales</taxon>
        <taxon>Herpotrichiellaceae</taxon>
        <taxon>Exophiala</taxon>
    </lineage>
</organism>